<accession>A0A1I7NU87</accession>
<dbReference type="RefSeq" id="WP_143117860.1">
    <property type="nucleotide sequence ID" value="NZ_FPCH01000003.1"/>
</dbReference>
<organism evidence="2 3">
    <name type="scientific">Hyphomicrobium facile</name>
    <dbReference type="NCBI Taxonomy" id="51670"/>
    <lineage>
        <taxon>Bacteria</taxon>
        <taxon>Pseudomonadati</taxon>
        <taxon>Pseudomonadota</taxon>
        <taxon>Alphaproteobacteria</taxon>
        <taxon>Hyphomicrobiales</taxon>
        <taxon>Hyphomicrobiaceae</taxon>
        <taxon>Hyphomicrobium</taxon>
    </lineage>
</organism>
<proteinExistence type="predicted"/>
<keyword evidence="3" id="KW-1185">Reference proteome</keyword>
<evidence type="ECO:0000256" key="1">
    <source>
        <dbReference type="SAM" id="MobiDB-lite"/>
    </source>
</evidence>
<gene>
    <name evidence="2" type="ORF">SAMN04488557_3635</name>
</gene>
<dbReference type="EMBL" id="FPCH01000003">
    <property type="protein sequence ID" value="SFV38226.1"/>
    <property type="molecule type" value="Genomic_DNA"/>
</dbReference>
<dbReference type="Proteomes" id="UP000199423">
    <property type="component" value="Unassembled WGS sequence"/>
</dbReference>
<dbReference type="OrthoDB" id="7933853at2"/>
<evidence type="ECO:0000313" key="2">
    <source>
        <dbReference type="EMBL" id="SFV38226.1"/>
    </source>
</evidence>
<sequence>MPMPYLSGCIAAVVAILGFGAFSLIAYADAEPESLRIQREAEKSYKTTPVVPIDRPNSHHREFLKDGPAGYQLGPAPPIPGTGAPGSGKRASGK</sequence>
<feature type="compositionally biased region" description="Basic and acidic residues" evidence="1">
    <location>
        <begin position="56"/>
        <end position="65"/>
    </location>
</feature>
<feature type="region of interest" description="Disordered" evidence="1">
    <location>
        <begin position="40"/>
        <end position="94"/>
    </location>
</feature>
<protein>
    <submittedName>
        <fullName evidence="2">Uncharacterized protein</fullName>
    </submittedName>
</protein>
<dbReference type="AlphaFoldDB" id="A0A1I7NU87"/>
<reference evidence="3" key="1">
    <citation type="submission" date="2016-10" db="EMBL/GenBank/DDBJ databases">
        <authorList>
            <person name="Varghese N."/>
            <person name="Submissions S."/>
        </authorList>
    </citation>
    <scope>NUCLEOTIDE SEQUENCE [LARGE SCALE GENOMIC DNA]</scope>
    <source>
        <strain evidence="3">DSM 1565</strain>
    </source>
</reference>
<name>A0A1I7NU87_9HYPH</name>
<evidence type="ECO:0000313" key="3">
    <source>
        <dbReference type="Proteomes" id="UP000199423"/>
    </source>
</evidence>